<keyword evidence="4" id="KW-0732">Signal</keyword>
<sequence>MSPLTIPRSLRGTMNWTGGRLRRHSSYKSGNKKQSFKRSRVAESKDPRMTSLLKNVCLHEGSRAIDSCDQPSQQIKSSHSSSLLCPAKKPRLTLPMQESSQADQNLAMIKHKLLEKTDWASVAAARPLTVLFPPVEALRNFGRRRKITNDDCERLGSSVLRPELTYRPKHRGGAEPDTESIQNLDIRINGQPVGAYHPRCNGPSTDTTSQSMLLDHEFAPTTPKPPVHEYVCENIGVGSSVVEGSRILGSSSVSPLYVSSSDGGLSLRSNFMVQGSDQSIDESKGKEQLEVRGLEVLQSADASPEVQEAWTPIRRRFTLDDQIRAEEERKAKAAYDTSLEIDDCSTAHLFLRGPFNPRLSSSAASSGWQRGSMQDSMSTSSTLNHSSYGWLPEPRQNIQRLISQRPDEGEIDVPSGSRQRSTTLAPPRTAIKQITPSLVIFGQSVDLDSGLFAKQIEHGDEQQQAQHGFTCSPTIIYEANCNISTDNYPSKMTHLRQPDDFAFSPNMVKSRKPTVAPKTAKIYIDQACASPLLRTAVPEASPDNVTSTCLRITSAGTTTPTLYIHFNLHPHPPPIDKPNLNPYSGHKMRPLTPLLTLLTILPFTTAHPTHQSQTQLQPLTANNTTELRALPLVIWHGLGDTYLNPSLQYLIQAAEAANPGTYTYLIHLSPSSTGDRQATFLGNLTTQVAYVCDQLARDPILSTAPAINALGFSQGGQFLRAYIERCNNPPVRTLITLGSQHNGISQFQSCAWNDFICRGAEALLHSGRWSSFVQGRLVPAQYFRDPEPTEMENYLQYSNFLADVNNEREVKNETYKENLSKLEKFVMYMFEEDRMVVPKESSWFGEVDGESGDVVGIRERSIYKEDWIGLKGLDEKGGLVFRTLKGGHMQFDDEELEDILKEFLGPVEVEVGDDDEVSRLVSQVEY</sequence>
<evidence type="ECO:0000256" key="6">
    <source>
        <dbReference type="ARBA" id="ARBA00023157"/>
    </source>
</evidence>
<dbReference type="InterPro" id="IPR029058">
    <property type="entry name" value="AB_hydrolase_fold"/>
</dbReference>
<protein>
    <recommendedName>
        <fullName evidence="3">Palmitoyl-protein thioesterase 1</fullName>
        <ecNumber evidence="2">3.1.2.22</ecNumber>
    </recommendedName>
    <alternativeName>
        <fullName evidence="8">Palmitoyl-protein hydrolase 1</fullName>
    </alternativeName>
</protein>
<dbReference type="PANTHER" id="PTHR11247">
    <property type="entry name" value="PALMITOYL-PROTEIN THIOESTERASE/DOLICHYLDIPHOSPHATASE 1"/>
    <property type="match status" value="1"/>
</dbReference>
<evidence type="ECO:0000256" key="7">
    <source>
        <dbReference type="ARBA" id="ARBA00023180"/>
    </source>
</evidence>
<evidence type="ECO:0000313" key="10">
    <source>
        <dbReference type="EMBL" id="GLA52708.1"/>
    </source>
</evidence>
<evidence type="ECO:0000256" key="5">
    <source>
        <dbReference type="ARBA" id="ARBA00022801"/>
    </source>
</evidence>
<feature type="compositionally biased region" description="Low complexity" evidence="9">
    <location>
        <begin position="376"/>
        <end position="387"/>
    </location>
</feature>
<evidence type="ECO:0000256" key="9">
    <source>
        <dbReference type="SAM" id="MobiDB-lite"/>
    </source>
</evidence>
<accession>A0A9W6A2V1</accession>
<feature type="region of interest" description="Disordered" evidence="9">
    <location>
        <begin position="361"/>
        <end position="391"/>
    </location>
</feature>
<dbReference type="PRINTS" id="PR00414">
    <property type="entry name" value="PPTHIESTRASE"/>
</dbReference>
<comment type="similarity">
    <text evidence="1">Belongs to the palmitoyl-protein thioesterase family.</text>
</comment>
<dbReference type="Proteomes" id="UP001144191">
    <property type="component" value="Unassembled WGS sequence"/>
</dbReference>
<dbReference type="AlphaFoldDB" id="A0A9W6A2V1"/>
<comment type="caution">
    <text evidence="10">The sequence shown here is derived from an EMBL/GenBank/DDBJ whole genome shotgun (WGS) entry which is preliminary data.</text>
</comment>
<proteinExistence type="inferred from homology"/>
<evidence type="ECO:0000256" key="8">
    <source>
        <dbReference type="ARBA" id="ARBA00031934"/>
    </source>
</evidence>
<keyword evidence="6" id="KW-1015">Disulfide bond</keyword>
<name>A0A9W6A2V1_ASPNG</name>
<dbReference type="FunFam" id="3.40.50.1820:FF:000107">
    <property type="entry name" value="Palmitoyl-protein thioesterase 1"/>
    <property type="match status" value="1"/>
</dbReference>
<dbReference type="Pfam" id="PF02089">
    <property type="entry name" value="Palm_thioest"/>
    <property type="match status" value="1"/>
</dbReference>
<feature type="compositionally biased region" description="Polar residues" evidence="9">
    <location>
        <begin position="361"/>
        <end position="375"/>
    </location>
</feature>
<evidence type="ECO:0000256" key="4">
    <source>
        <dbReference type="ARBA" id="ARBA00022729"/>
    </source>
</evidence>
<dbReference type="Gene3D" id="3.40.50.1820">
    <property type="entry name" value="alpha/beta hydrolase"/>
    <property type="match status" value="1"/>
</dbReference>
<feature type="region of interest" description="Disordered" evidence="9">
    <location>
        <begin position="406"/>
        <end position="428"/>
    </location>
</feature>
<dbReference type="EC" id="3.1.2.22" evidence="2"/>
<reference evidence="10" key="1">
    <citation type="submission" date="2022-07" db="EMBL/GenBank/DDBJ databases">
        <title>Taxonomy of Aspergillus series Nigri: significant species reduction supported by multi-species coalescent approaches.</title>
        <authorList>
            <person name="Bian C."/>
            <person name="Kusuya Y."/>
            <person name="Sklenar F."/>
            <person name="D'hooge E."/>
            <person name="Yaguchi T."/>
            <person name="Takahashi H."/>
            <person name="Hubka V."/>
        </authorList>
    </citation>
    <scope>NUCLEOTIDE SEQUENCE</scope>
    <source>
        <strain evidence="10">IFM 63604</strain>
    </source>
</reference>
<organism evidence="10 11">
    <name type="scientific">Aspergillus niger</name>
    <dbReference type="NCBI Taxonomy" id="5061"/>
    <lineage>
        <taxon>Eukaryota</taxon>
        <taxon>Fungi</taxon>
        <taxon>Dikarya</taxon>
        <taxon>Ascomycota</taxon>
        <taxon>Pezizomycotina</taxon>
        <taxon>Eurotiomycetes</taxon>
        <taxon>Eurotiomycetidae</taxon>
        <taxon>Eurotiales</taxon>
        <taxon>Aspergillaceae</taxon>
        <taxon>Aspergillus</taxon>
        <taxon>Aspergillus subgen. Circumdati</taxon>
    </lineage>
</organism>
<evidence type="ECO:0000256" key="2">
    <source>
        <dbReference type="ARBA" id="ARBA00012423"/>
    </source>
</evidence>
<feature type="region of interest" description="Disordered" evidence="9">
    <location>
        <begin position="1"/>
        <end position="45"/>
    </location>
</feature>
<evidence type="ECO:0000313" key="11">
    <source>
        <dbReference type="Proteomes" id="UP001144191"/>
    </source>
</evidence>
<dbReference type="PANTHER" id="PTHR11247:SF8">
    <property type="entry name" value="PALMITOYL-PROTEIN THIOESTERASE 1"/>
    <property type="match status" value="1"/>
</dbReference>
<evidence type="ECO:0000256" key="3">
    <source>
        <dbReference type="ARBA" id="ARBA00014212"/>
    </source>
</evidence>
<evidence type="ECO:0000256" key="1">
    <source>
        <dbReference type="ARBA" id="ARBA00010758"/>
    </source>
</evidence>
<feature type="compositionally biased region" description="Basic residues" evidence="9">
    <location>
        <begin position="20"/>
        <end position="39"/>
    </location>
</feature>
<dbReference type="GO" id="GO:0008474">
    <property type="term" value="F:palmitoyl-(protein) hydrolase activity"/>
    <property type="evidence" value="ECO:0007669"/>
    <property type="project" value="UniProtKB-EC"/>
</dbReference>
<dbReference type="InterPro" id="IPR002472">
    <property type="entry name" value="Palm_thioest"/>
</dbReference>
<dbReference type="SUPFAM" id="SSF53474">
    <property type="entry name" value="alpha/beta-Hydrolases"/>
    <property type="match status" value="1"/>
</dbReference>
<keyword evidence="5" id="KW-0378">Hydrolase</keyword>
<gene>
    <name evidence="10" type="ORF">AnigIFM63604_009582</name>
</gene>
<dbReference type="EMBL" id="BRPB01000067">
    <property type="protein sequence ID" value="GLA52708.1"/>
    <property type="molecule type" value="Genomic_DNA"/>
</dbReference>
<keyword evidence="7" id="KW-0325">Glycoprotein</keyword>